<gene>
    <name evidence="2" type="ORF">CGE01nite_06760</name>
</gene>
<protein>
    <recommendedName>
        <fullName evidence="4">Bacterial Ig-like domain-containing protein</fullName>
    </recommendedName>
</protein>
<evidence type="ECO:0000313" key="2">
    <source>
        <dbReference type="EMBL" id="GEA83425.1"/>
    </source>
</evidence>
<accession>A0A4Y3KJX7</accession>
<name>A0A4Y3KJX7_9CELL</name>
<evidence type="ECO:0000256" key="1">
    <source>
        <dbReference type="SAM" id="SignalP"/>
    </source>
</evidence>
<reference evidence="2 3" key="1">
    <citation type="submission" date="2019-06" db="EMBL/GenBank/DDBJ databases">
        <title>Whole genome shotgun sequence of Cellulomonas gelida NBRC 3748.</title>
        <authorList>
            <person name="Hosoyama A."/>
            <person name="Uohara A."/>
            <person name="Ohji S."/>
            <person name="Ichikawa N."/>
        </authorList>
    </citation>
    <scope>NUCLEOTIDE SEQUENCE [LARGE SCALE GENOMIC DNA]</scope>
    <source>
        <strain evidence="2 3">NBRC 3748</strain>
    </source>
</reference>
<feature type="chain" id="PRO_5021284207" description="Bacterial Ig-like domain-containing protein" evidence="1">
    <location>
        <begin position="34"/>
        <end position="254"/>
    </location>
</feature>
<dbReference type="Proteomes" id="UP000320461">
    <property type="component" value="Unassembled WGS sequence"/>
</dbReference>
<evidence type="ECO:0000313" key="3">
    <source>
        <dbReference type="Proteomes" id="UP000320461"/>
    </source>
</evidence>
<dbReference type="AlphaFoldDB" id="A0A4Y3KJX7"/>
<organism evidence="2 3">
    <name type="scientific">Cellulomonas gelida</name>
    <dbReference type="NCBI Taxonomy" id="1712"/>
    <lineage>
        <taxon>Bacteria</taxon>
        <taxon>Bacillati</taxon>
        <taxon>Actinomycetota</taxon>
        <taxon>Actinomycetes</taxon>
        <taxon>Micrococcales</taxon>
        <taxon>Cellulomonadaceae</taxon>
        <taxon>Cellulomonas</taxon>
    </lineage>
</organism>
<keyword evidence="1" id="KW-0732">Signal</keyword>
<dbReference type="OrthoDB" id="4829806at2"/>
<dbReference type="RefSeq" id="WP_048342997.1">
    <property type="nucleotide sequence ID" value="NZ_BJLQ01000005.1"/>
</dbReference>
<feature type="signal peptide" evidence="1">
    <location>
        <begin position="1"/>
        <end position="33"/>
    </location>
</feature>
<sequence length="254" mass="26191">MTVNSQNAAGGTKRARLIAVLAGVALAASTAVAAPAVASDAQPAAVTVSVKSFDQRKSATSCKYIYWTFTASGLSSSQTYYADASLKRSTDSISSYTVESQVKNGTNKVKSFVCSSLHKAGTWKAKVVLKSGGSTVASSATVSSVIRVKPALKISNVYGTIGGSATLSGYADPSVDTKGKTVKVYFKKKGTKTYKLIGKTTISSSGSFSLKTTKLGLGYTYVKTEKSDFLVSSKSSSVQIVKTSSASAASLAVS</sequence>
<proteinExistence type="predicted"/>
<dbReference type="EMBL" id="BJLQ01000005">
    <property type="protein sequence ID" value="GEA83425.1"/>
    <property type="molecule type" value="Genomic_DNA"/>
</dbReference>
<evidence type="ECO:0008006" key="4">
    <source>
        <dbReference type="Google" id="ProtNLM"/>
    </source>
</evidence>
<comment type="caution">
    <text evidence="2">The sequence shown here is derived from an EMBL/GenBank/DDBJ whole genome shotgun (WGS) entry which is preliminary data.</text>
</comment>
<keyword evidence="3" id="KW-1185">Reference proteome</keyword>